<evidence type="ECO:0000256" key="1">
    <source>
        <dbReference type="SAM" id="Phobius"/>
    </source>
</evidence>
<keyword evidence="3" id="KW-1185">Reference proteome</keyword>
<keyword evidence="1" id="KW-0472">Membrane</keyword>
<organism evidence="2 3">
    <name type="scientific">Cryptosporangium japonicum</name>
    <dbReference type="NCBI Taxonomy" id="80872"/>
    <lineage>
        <taxon>Bacteria</taxon>
        <taxon>Bacillati</taxon>
        <taxon>Actinomycetota</taxon>
        <taxon>Actinomycetes</taxon>
        <taxon>Cryptosporangiales</taxon>
        <taxon>Cryptosporangiaceae</taxon>
        <taxon>Cryptosporangium</taxon>
    </lineage>
</organism>
<keyword evidence="1" id="KW-0812">Transmembrane</keyword>
<protein>
    <submittedName>
        <fullName evidence="2">Uncharacterized protein</fullName>
    </submittedName>
</protein>
<proteinExistence type="predicted"/>
<keyword evidence="1" id="KW-1133">Transmembrane helix</keyword>
<feature type="transmembrane region" description="Helical" evidence="1">
    <location>
        <begin position="124"/>
        <end position="144"/>
    </location>
</feature>
<comment type="caution">
    <text evidence="2">The sequence shown here is derived from an EMBL/GenBank/DDBJ whole genome shotgun (WGS) entry which is preliminary data.</text>
</comment>
<gene>
    <name evidence="2" type="ORF">GCM10009539_12970</name>
</gene>
<sequence>MGGDPVPIGECTPLPGRLRIRTVTVVKGIRALAYVVSGVGVGLLAWVSLLVPPAIRPLVAVERRRLALLGRPVPPDARVTWRDVAHVGLLATVLLAANVVGTAVAVALPILLLVMSLTGEPGPLLVFPLVVVLAVGWGVVRVVASGAGWVADSLLRPGTLTRSRSSPRPAGCR</sequence>
<dbReference type="EMBL" id="BAAAGX010000006">
    <property type="protein sequence ID" value="GAA0228964.1"/>
    <property type="molecule type" value="Genomic_DNA"/>
</dbReference>
<feature type="transmembrane region" description="Helical" evidence="1">
    <location>
        <begin position="87"/>
        <end position="112"/>
    </location>
</feature>
<evidence type="ECO:0000313" key="3">
    <source>
        <dbReference type="Proteomes" id="UP001500967"/>
    </source>
</evidence>
<dbReference type="Proteomes" id="UP001500967">
    <property type="component" value="Unassembled WGS sequence"/>
</dbReference>
<reference evidence="2 3" key="1">
    <citation type="journal article" date="2019" name="Int. J. Syst. Evol. Microbiol.">
        <title>The Global Catalogue of Microorganisms (GCM) 10K type strain sequencing project: providing services to taxonomists for standard genome sequencing and annotation.</title>
        <authorList>
            <consortium name="The Broad Institute Genomics Platform"/>
            <consortium name="The Broad Institute Genome Sequencing Center for Infectious Disease"/>
            <person name="Wu L."/>
            <person name="Ma J."/>
        </authorList>
    </citation>
    <scope>NUCLEOTIDE SEQUENCE [LARGE SCALE GENOMIC DNA]</scope>
    <source>
        <strain evidence="2 3">JCM 10425</strain>
    </source>
</reference>
<evidence type="ECO:0000313" key="2">
    <source>
        <dbReference type="EMBL" id="GAA0228964.1"/>
    </source>
</evidence>
<accession>A0ABN0TT96</accession>
<name>A0ABN0TT96_9ACTN</name>
<feature type="transmembrane region" description="Helical" evidence="1">
    <location>
        <begin position="31"/>
        <end position="55"/>
    </location>
</feature>